<sequence length="235" mass="25370">MYNSNISDTQTLPSSGQLIRSTIIALIASLVILVTVVMPAEYAIDPIGIGRVLGLTEMGEIKEQLAEEALADAKLDAEANNTPLSVAPAKPSESAPVAQLHAAQNNPVVVVEAPQAPSAQPQVAAEPLPSHTVSFRLKPGQPAEIKLEMLKDAEVKFSWTANGGKVNFDTHGDPFNAPKGFYHGYGKGRFQPSDQGVLKAAFDGKHGWFWRNRTKEEVKITLNVEGDYAFLERVL</sequence>
<keyword evidence="1" id="KW-0812">Transmembrane</keyword>
<evidence type="ECO:0000256" key="1">
    <source>
        <dbReference type="SAM" id="Phobius"/>
    </source>
</evidence>
<evidence type="ECO:0000313" key="3">
    <source>
        <dbReference type="Proteomes" id="UP000002171"/>
    </source>
</evidence>
<keyword evidence="3" id="KW-1185">Reference proteome</keyword>
<dbReference type="OrthoDB" id="952847at2"/>
<dbReference type="AlphaFoldDB" id="A0A7U8C6T8"/>
<evidence type="ECO:0000313" key="2">
    <source>
        <dbReference type="EMBL" id="EAR62588.1"/>
    </source>
</evidence>
<keyword evidence="1" id="KW-1133">Transmembrane helix</keyword>
<protein>
    <recommendedName>
        <fullName evidence="4">Transmembrane anchor protein</fullName>
    </recommendedName>
</protein>
<comment type="caution">
    <text evidence="2">The sequence shown here is derived from an EMBL/GenBank/DDBJ whole genome shotgun (WGS) entry which is preliminary data.</text>
</comment>
<dbReference type="RefSeq" id="WP_007021606.1">
    <property type="nucleotide sequence ID" value="NZ_CH724126.1"/>
</dbReference>
<evidence type="ECO:0008006" key="4">
    <source>
        <dbReference type="Google" id="ProtNLM"/>
    </source>
</evidence>
<accession>A0A7U8C6T8</accession>
<dbReference type="EMBL" id="AAOW01000002">
    <property type="protein sequence ID" value="EAR62588.1"/>
    <property type="molecule type" value="Genomic_DNA"/>
</dbReference>
<reference evidence="2 3" key="1">
    <citation type="submission" date="2006-02" db="EMBL/GenBank/DDBJ databases">
        <authorList>
            <person name="Pinhassi J."/>
            <person name="Pedros-Alio C."/>
            <person name="Ferriera S."/>
            <person name="Johnson J."/>
            <person name="Kravitz S."/>
            <person name="Halpern A."/>
            <person name="Remington K."/>
            <person name="Beeson K."/>
            <person name="Tran B."/>
            <person name="Rogers Y.-H."/>
            <person name="Friedman R."/>
            <person name="Venter J.C."/>
        </authorList>
    </citation>
    <scope>NUCLEOTIDE SEQUENCE [LARGE SCALE GENOMIC DNA]</scope>
    <source>
        <strain evidence="2 3">MED92</strain>
    </source>
</reference>
<name>A0A7U8C6T8_NEPCE</name>
<feature type="transmembrane region" description="Helical" evidence="1">
    <location>
        <begin position="23"/>
        <end position="44"/>
    </location>
</feature>
<organism evidence="2 3">
    <name type="scientific">Neptuniibacter caesariensis</name>
    <dbReference type="NCBI Taxonomy" id="207954"/>
    <lineage>
        <taxon>Bacteria</taxon>
        <taxon>Pseudomonadati</taxon>
        <taxon>Pseudomonadota</taxon>
        <taxon>Gammaproteobacteria</taxon>
        <taxon>Oceanospirillales</taxon>
        <taxon>Oceanospirillaceae</taxon>
        <taxon>Neptuniibacter</taxon>
    </lineage>
</organism>
<proteinExistence type="predicted"/>
<dbReference type="Proteomes" id="UP000002171">
    <property type="component" value="Unassembled WGS sequence"/>
</dbReference>
<gene>
    <name evidence="2" type="ORF">MED92_05703</name>
</gene>
<keyword evidence="1" id="KW-0472">Membrane</keyword>